<sequence>MGWSNLAAHARGLRRLLTRPLGLSLVALLAMGSCHAAALVGPSKGPTPAWVKPIELEADASAPVEQIRSGVYYLLVDRQTRVAGNERQQFNRFAIKVVNDKGMEHAASIDIDFDPTFQRLQLHTLAVHRNGRVISQLATVPIRTLQREKELEALILDGRLTASLLVQDVRVGDVVEYAYTVRGVHPSMKGGHFGGFDMQWRDPVHALYMRLLWPAKRPITFKNMNLSEPAVESEQGGVRQYEWVAKDVPGLRLSDDAPVWFDPYPYVQWSSFRDWSEVSHWAVPLYAPPALPGGELREEVERIQRTFSEPDDQVTAVLQYVQKNIRYLSVDVGVGSYTPSQPRTVMARRFGDCKDKTLLTLTMLKALGIEARAALVNTRLREGLMQRIPSPGAFDHVLVRVQVNGQSYWIDPTRYPQTGRLDAISQPYFGYALIVDPATQDLEPMPRSDATRSTRNVNTVFDATQGIGQPVTVTITTELQGLSAERMRDDMSRSNREELQRQYVNFYAGYYPGLVAEGPMTVDDNQQTNAIQVVERYRIADFWAKGDKPGKLEARIKNPDMLSQLREPGERVRNAPLAIGHVVEVDSVTEVLLPEDWRVEPDHAEIRHPAFEFTYTLMTTPRLLTQVSRYVSLRDHVKAEEMVDYVKQLEDARTAMWLELTYTPAAAEPPPADTEAFVRLDSFGWPVALYFLLLSAACYGIARKLYRYNPRQVVTEPSVSGQPLRGWALAFGIFLALSLASALKESWPFMSVVLGDVRAILQSAGAPGYQPGSTWTDLFSVGAFLLLLTPYVVQLALYFGRRSSVPRVTFWLQGVVGVVAMVIALTAFAYGDASVDAKKLALDVAAQVLALVGCIYLLRSERAKVTFVRRHGAPSDQTPAPSVQPDVADGSTP</sequence>
<comment type="caution">
    <text evidence="6">The sequence shown here is derived from an EMBL/GenBank/DDBJ whole genome shotgun (WGS) entry which is preliminary data.</text>
</comment>
<protein>
    <recommendedName>
        <fullName evidence="8">DUF3857 domain-containing protein</fullName>
    </recommendedName>
</protein>
<dbReference type="Pfam" id="PF01841">
    <property type="entry name" value="Transglut_core"/>
    <property type="match status" value="1"/>
</dbReference>
<feature type="transmembrane region" description="Helical" evidence="2">
    <location>
        <begin position="840"/>
        <end position="858"/>
    </location>
</feature>
<dbReference type="InterPro" id="IPR038765">
    <property type="entry name" value="Papain-like_cys_pep_sf"/>
</dbReference>
<evidence type="ECO:0000313" key="7">
    <source>
        <dbReference type="Proteomes" id="UP001152876"/>
    </source>
</evidence>
<evidence type="ECO:0000256" key="2">
    <source>
        <dbReference type="SAM" id="Phobius"/>
    </source>
</evidence>
<feature type="transmembrane region" description="Helical" evidence="2">
    <location>
        <begin position="810"/>
        <end position="828"/>
    </location>
</feature>
<dbReference type="AlphaFoldDB" id="A0A9X4SDP3"/>
<feature type="transmembrane region" description="Helical" evidence="2">
    <location>
        <begin position="778"/>
        <end position="798"/>
    </location>
</feature>
<evidence type="ECO:0000313" key="6">
    <source>
        <dbReference type="EMBL" id="MDG5974281.1"/>
    </source>
</evidence>
<dbReference type="Pfam" id="PF12969">
    <property type="entry name" value="DUF3857"/>
    <property type="match status" value="1"/>
</dbReference>
<dbReference type="Proteomes" id="UP001152876">
    <property type="component" value="Unassembled WGS sequence"/>
</dbReference>
<feature type="domain" description="DUF3857" evidence="5">
    <location>
        <begin position="88"/>
        <end position="249"/>
    </location>
</feature>
<evidence type="ECO:0000259" key="4">
    <source>
        <dbReference type="Pfam" id="PF01841"/>
    </source>
</evidence>
<dbReference type="OrthoDB" id="8595007at2"/>
<feature type="domain" description="Transglutaminase-like" evidence="4">
    <location>
        <begin position="301"/>
        <end position="403"/>
    </location>
</feature>
<keyword evidence="3" id="KW-0732">Signal</keyword>
<proteinExistence type="predicted"/>
<organism evidence="6 7">
    <name type="scientific">Hydrogenophaga taeniospiralis CCUG 15921</name>
    <dbReference type="NCBI Taxonomy" id="1281780"/>
    <lineage>
        <taxon>Bacteria</taxon>
        <taxon>Pseudomonadati</taxon>
        <taxon>Pseudomonadota</taxon>
        <taxon>Betaproteobacteria</taxon>
        <taxon>Burkholderiales</taxon>
        <taxon>Comamonadaceae</taxon>
        <taxon>Hydrogenophaga</taxon>
    </lineage>
</organism>
<gene>
    <name evidence="6" type="ORF">H010_03402</name>
</gene>
<evidence type="ECO:0000256" key="3">
    <source>
        <dbReference type="SAM" id="SignalP"/>
    </source>
</evidence>
<accession>A0A9X4SDP3</accession>
<dbReference type="InterPro" id="IPR002931">
    <property type="entry name" value="Transglutaminase-like"/>
</dbReference>
<feature type="transmembrane region" description="Helical" evidence="2">
    <location>
        <begin position="723"/>
        <end position="743"/>
    </location>
</feature>
<evidence type="ECO:0000256" key="1">
    <source>
        <dbReference type="SAM" id="MobiDB-lite"/>
    </source>
</evidence>
<name>A0A9X4SDP3_9BURK</name>
<dbReference type="EMBL" id="AOGK01000002">
    <property type="protein sequence ID" value="MDG5974281.1"/>
    <property type="molecule type" value="Genomic_DNA"/>
</dbReference>
<dbReference type="SUPFAM" id="SSF54001">
    <property type="entry name" value="Cysteine proteinases"/>
    <property type="match status" value="1"/>
</dbReference>
<reference evidence="6" key="1">
    <citation type="submission" date="2013-01" db="EMBL/GenBank/DDBJ databases">
        <title>Genome draft of Hydrogenophaga taeniospiralis 2K1.</title>
        <authorList>
            <person name="Gomila M."/>
            <person name="Lalucat J."/>
        </authorList>
    </citation>
    <scope>NUCLEOTIDE SEQUENCE</scope>
    <source>
        <strain evidence="6">CCUG 15921</strain>
    </source>
</reference>
<keyword evidence="7" id="KW-1185">Reference proteome</keyword>
<keyword evidence="2" id="KW-1133">Transmembrane helix</keyword>
<evidence type="ECO:0008006" key="8">
    <source>
        <dbReference type="Google" id="ProtNLM"/>
    </source>
</evidence>
<dbReference type="Gene3D" id="2.60.40.3140">
    <property type="match status" value="1"/>
</dbReference>
<evidence type="ECO:0000259" key="5">
    <source>
        <dbReference type="Pfam" id="PF12969"/>
    </source>
</evidence>
<dbReference type="RefSeq" id="WP_068170093.1">
    <property type="nucleotide sequence ID" value="NZ_AOGK01000002.1"/>
</dbReference>
<feature type="signal peptide" evidence="3">
    <location>
        <begin position="1"/>
        <end position="36"/>
    </location>
</feature>
<keyword evidence="2" id="KW-0812">Transmembrane</keyword>
<dbReference type="Gene3D" id="3.10.620.30">
    <property type="match status" value="1"/>
</dbReference>
<feature type="chain" id="PRO_5040911892" description="DUF3857 domain-containing protein" evidence="3">
    <location>
        <begin position="37"/>
        <end position="893"/>
    </location>
</feature>
<keyword evidence="2" id="KW-0472">Membrane</keyword>
<feature type="transmembrane region" description="Helical" evidence="2">
    <location>
        <begin position="683"/>
        <end position="702"/>
    </location>
</feature>
<dbReference type="InterPro" id="IPR024618">
    <property type="entry name" value="DUF3857"/>
</dbReference>
<feature type="region of interest" description="Disordered" evidence="1">
    <location>
        <begin position="871"/>
        <end position="893"/>
    </location>
</feature>